<reference evidence="1" key="1">
    <citation type="submission" date="2022-04" db="EMBL/GenBank/DDBJ databases">
        <title>Genome of the entomopathogenic fungus Entomophthora muscae.</title>
        <authorList>
            <person name="Elya C."/>
            <person name="Lovett B.R."/>
            <person name="Lee E."/>
            <person name="Macias A.M."/>
            <person name="Hajek A.E."/>
            <person name="De Bivort B.L."/>
            <person name="Kasson M.T."/>
            <person name="De Fine Licht H.H."/>
            <person name="Stajich J.E."/>
        </authorList>
    </citation>
    <scope>NUCLEOTIDE SEQUENCE</scope>
    <source>
        <strain evidence="1">Berkeley</strain>
    </source>
</reference>
<dbReference type="Proteomes" id="UP001165960">
    <property type="component" value="Unassembled WGS sequence"/>
</dbReference>
<proteinExistence type="predicted"/>
<sequence>MLWVALSLGRLADCPGHSGPWLYLFKLVPILWWALPTWPATCPDLDSDRLAAQRWFPEIMIKYFNPGNLSPKMLIIIGASCIMTKNLLSFVKKNFNSNEPKKDSPTAELTKGLSSQVQIVIFNQFITKVKIPHMSKTTLKEDCRAMPVLCLHFQSNPMHPPTQ</sequence>
<keyword evidence="2" id="KW-1185">Reference proteome</keyword>
<name>A0ACC2RIX4_9FUNG</name>
<evidence type="ECO:0000313" key="2">
    <source>
        <dbReference type="Proteomes" id="UP001165960"/>
    </source>
</evidence>
<evidence type="ECO:0000313" key="1">
    <source>
        <dbReference type="EMBL" id="KAJ9050043.1"/>
    </source>
</evidence>
<organism evidence="1 2">
    <name type="scientific">Entomophthora muscae</name>
    <dbReference type="NCBI Taxonomy" id="34485"/>
    <lineage>
        <taxon>Eukaryota</taxon>
        <taxon>Fungi</taxon>
        <taxon>Fungi incertae sedis</taxon>
        <taxon>Zoopagomycota</taxon>
        <taxon>Entomophthoromycotina</taxon>
        <taxon>Entomophthoromycetes</taxon>
        <taxon>Entomophthorales</taxon>
        <taxon>Entomophthoraceae</taxon>
        <taxon>Entomophthora</taxon>
    </lineage>
</organism>
<dbReference type="EMBL" id="QTSX02007178">
    <property type="protein sequence ID" value="KAJ9050043.1"/>
    <property type="molecule type" value="Genomic_DNA"/>
</dbReference>
<protein>
    <submittedName>
        <fullName evidence="1">Uncharacterized protein</fullName>
    </submittedName>
</protein>
<accession>A0ACC2RIX4</accession>
<comment type="caution">
    <text evidence="1">The sequence shown here is derived from an EMBL/GenBank/DDBJ whole genome shotgun (WGS) entry which is preliminary data.</text>
</comment>
<gene>
    <name evidence="1" type="ORF">DSO57_1018187</name>
</gene>